<dbReference type="EMBL" id="KV453911">
    <property type="protein sequence ID" value="ODV80326.1"/>
    <property type="molecule type" value="Genomic_DNA"/>
</dbReference>
<dbReference type="STRING" id="984487.A0A1E4SLE3"/>
<dbReference type="InterPro" id="IPR023393">
    <property type="entry name" value="START-like_dom_sf"/>
</dbReference>
<dbReference type="Pfam" id="PF11274">
    <property type="entry name" value="DUF3074"/>
    <property type="match status" value="1"/>
</dbReference>
<name>A0A1E4SLE3_9ASCO</name>
<feature type="compositionally biased region" description="Low complexity" evidence="1">
    <location>
        <begin position="268"/>
        <end position="283"/>
    </location>
</feature>
<reference evidence="4" key="1">
    <citation type="submission" date="2016-05" db="EMBL/GenBank/DDBJ databases">
        <title>Comparative genomics of biotechnologically important yeasts.</title>
        <authorList>
            <consortium name="DOE Joint Genome Institute"/>
            <person name="Riley R."/>
            <person name="Haridas S."/>
            <person name="Wolfe K.H."/>
            <person name="Lopes M.R."/>
            <person name="Hittinger C.T."/>
            <person name="Goker M."/>
            <person name="Salamov A."/>
            <person name="Wisecaver J."/>
            <person name="Long T.M."/>
            <person name="Aerts A.L."/>
            <person name="Barry K."/>
            <person name="Choi C."/>
            <person name="Clum A."/>
            <person name="Coughlan A.Y."/>
            <person name="Deshpande S."/>
            <person name="Douglass A.P."/>
            <person name="Hanson S.J."/>
            <person name="Klenk H.-P."/>
            <person name="Labutti K."/>
            <person name="Lapidus A."/>
            <person name="Lindquist E."/>
            <person name="Lipzen A."/>
            <person name="Meier-Kolthoff J.P."/>
            <person name="Ohm R.A."/>
            <person name="Otillar R.P."/>
            <person name="Pangilinan J."/>
            <person name="Peng Y."/>
            <person name="Rokas A."/>
            <person name="Rosa C.A."/>
            <person name="Scheuner C."/>
            <person name="Sibirny A.A."/>
            <person name="Slot J.C."/>
            <person name="Stielow J.B."/>
            <person name="Sun H."/>
            <person name="Kurtzman C.P."/>
            <person name="Blackwell M."/>
            <person name="Grigoriev I.V."/>
            <person name="Jeffries T.W."/>
        </authorList>
    </citation>
    <scope>NUCLEOTIDE SEQUENCE [LARGE SCALE GENOMIC DNA]</scope>
    <source>
        <strain evidence="4">NRRL Y-17324</strain>
    </source>
</reference>
<evidence type="ECO:0000313" key="3">
    <source>
        <dbReference type="EMBL" id="ODV80326.1"/>
    </source>
</evidence>
<proteinExistence type="predicted"/>
<dbReference type="RefSeq" id="XP_020065448.1">
    <property type="nucleotide sequence ID" value="XM_020209590.1"/>
</dbReference>
<dbReference type="SUPFAM" id="SSF55961">
    <property type="entry name" value="Bet v1-like"/>
    <property type="match status" value="1"/>
</dbReference>
<dbReference type="PANTHER" id="PTHR40370:SF1">
    <property type="entry name" value="DUF3074 DOMAIN-CONTAINING PROTEIN"/>
    <property type="match status" value="1"/>
</dbReference>
<organism evidence="3 4">
    <name type="scientific">Suhomyces tanzawaensis NRRL Y-17324</name>
    <dbReference type="NCBI Taxonomy" id="984487"/>
    <lineage>
        <taxon>Eukaryota</taxon>
        <taxon>Fungi</taxon>
        <taxon>Dikarya</taxon>
        <taxon>Ascomycota</taxon>
        <taxon>Saccharomycotina</taxon>
        <taxon>Pichiomycetes</taxon>
        <taxon>Debaryomycetaceae</taxon>
        <taxon>Suhomyces</taxon>
    </lineage>
</organism>
<dbReference type="Proteomes" id="UP000094285">
    <property type="component" value="Unassembled WGS sequence"/>
</dbReference>
<feature type="region of interest" description="Disordered" evidence="1">
    <location>
        <begin position="258"/>
        <end position="297"/>
    </location>
</feature>
<evidence type="ECO:0000313" key="4">
    <source>
        <dbReference type="Proteomes" id="UP000094285"/>
    </source>
</evidence>
<feature type="domain" description="DUF3074" evidence="2">
    <location>
        <begin position="102"/>
        <end position="248"/>
    </location>
</feature>
<accession>A0A1E4SLE3</accession>
<dbReference type="CDD" id="cd08864">
    <property type="entry name" value="SRPBCC_DUF3074"/>
    <property type="match status" value="1"/>
</dbReference>
<evidence type="ECO:0000259" key="2">
    <source>
        <dbReference type="Pfam" id="PF11274"/>
    </source>
</evidence>
<dbReference type="InterPro" id="IPR024500">
    <property type="entry name" value="DUF3074"/>
</dbReference>
<gene>
    <name evidence="3" type="ORF">CANTADRAFT_48499</name>
</gene>
<dbReference type="GeneID" id="30983726"/>
<evidence type="ECO:0000256" key="1">
    <source>
        <dbReference type="SAM" id="MobiDB-lite"/>
    </source>
</evidence>
<dbReference type="OrthoDB" id="6423603at2759"/>
<keyword evidence="4" id="KW-1185">Reference proteome</keyword>
<protein>
    <recommendedName>
        <fullName evidence="2">DUF3074 domain-containing protein</fullName>
    </recommendedName>
</protein>
<dbReference type="Gene3D" id="3.30.530.20">
    <property type="match status" value="1"/>
</dbReference>
<dbReference type="AlphaFoldDB" id="A0A1E4SLE3"/>
<dbReference type="PANTHER" id="PTHR40370">
    <property type="entry name" value="EXPRESSED PROTEIN"/>
    <property type="match status" value="1"/>
</dbReference>
<sequence length="297" mass="33685">MSVATLTTNTVPLEDLTGLDAPSLITEAKYILELIEPNWKAGKKYKYTTDANLPISVPTFSNSRLNDDTWYARVYDFTEFGDPLKERYHQALLQYIIGSLTDFKRSHTEYEKHYVKELYDYELTPFQLAGADPQSFTYLAQCYYKFPFPLKKRVFYELVHIYKPSDNEAYVISLAVHPKNFERPGMDSDFTQGRYTSIEKVTYEPESKELKWTMATCSQPGGKVPHWFTHANLGSAISKDVPHFINWVDTLKTNEALQIRSSERHEPVATTTSSPIASPATQTQPVAGSAPVPAGSV</sequence>